<reference evidence="1" key="1">
    <citation type="submission" date="2018-05" db="EMBL/GenBank/DDBJ databases">
        <authorList>
            <person name="Lanie J.A."/>
            <person name="Ng W.-L."/>
            <person name="Kazmierczak K.M."/>
            <person name="Andrzejewski T.M."/>
            <person name="Davidsen T.M."/>
            <person name="Wayne K.J."/>
            <person name="Tettelin H."/>
            <person name="Glass J.I."/>
            <person name="Rusch D."/>
            <person name="Podicherti R."/>
            <person name="Tsui H.-C.T."/>
            <person name="Winkler M.E."/>
        </authorList>
    </citation>
    <scope>NUCLEOTIDE SEQUENCE</scope>
</reference>
<evidence type="ECO:0000313" key="1">
    <source>
        <dbReference type="EMBL" id="SVB79399.1"/>
    </source>
</evidence>
<protein>
    <submittedName>
        <fullName evidence="1">Uncharacterized protein</fullName>
    </submittedName>
</protein>
<accession>A0A382GWQ9</accession>
<proteinExistence type="predicted"/>
<gene>
    <name evidence="1" type="ORF">METZ01_LOCUS232253</name>
</gene>
<dbReference type="EMBL" id="UINC01057818">
    <property type="protein sequence ID" value="SVB79399.1"/>
    <property type="molecule type" value="Genomic_DNA"/>
</dbReference>
<name>A0A382GWQ9_9ZZZZ</name>
<dbReference type="AlphaFoldDB" id="A0A382GWQ9"/>
<sequence>MFVLGERTAELINRMYYIIRSFTISKFT</sequence>
<organism evidence="1">
    <name type="scientific">marine metagenome</name>
    <dbReference type="NCBI Taxonomy" id="408172"/>
    <lineage>
        <taxon>unclassified sequences</taxon>
        <taxon>metagenomes</taxon>
        <taxon>ecological metagenomes</taxon>
    </lineage>
</organism>